<dbReference type="GO" id="GO:0004497">
    <property type="term" value="F:monooxygenase activity"/>
    <property type="evidence" value="ECO:0007669"/>
    <property type="project" value="UniProtKB-KW"/>
</dbReference>
<feature type="domain" description="HTH arsR-type" evidence="1">
    <location>
        <begin position="101"/>
        <end position="196"/>
    </location>
</feature>
<dbReference type="PANTHER" id="PTHR37811:SF2">
    <property type="entry name" value="ABM DOMAIN-CONTAINING PROTEIN"/>
    <property type="match status" value="1"/>
</dbReference>
<comment type="caution">
    <text evidence="3">The sequence shown here is derived from an EMBL/GenBank/DDBJ whole genome shotgun (WGS) entry which is preliminary data.</text>
</comment>
<dbReference type="PROSITE" id="PS50987">
    <property type="entry name" value="HTH_ARSR_2"/>
    <property type="match status" value="1"/>
</dbReference>
<evidence type="ECO:0000259" key="2">
    <source>
        <dbReference type="PROSITE" id="PS51725"/>
    </source>
</evidence>
<dbReference type="InterPro" id="IPR036390">
    <property type="entry name" value="WH_DNA-bd_sf"/>
</dbReference>
<dbReference type="Pfam" id="PF12840">
    <property type="entry name" value="HTH_20"/>
    <property type="match status" value="1"/>
</dbReference>
<gene>
    <name evidence="3" type="ORF">HNQ51_002979</name>
</gene>
<keyword evidence="3" id="KW-0238">DNA-binding</keyword>
<dbReference type="PROSITE" id="PS51725">
    <property type="entry name" value="ABM"/>
    <property type="match status" value="1"/>
</dbReference>
<name>A0A840S7R9_9BURK</name>
<accession>A0A840S7R9</accession>
<keyword evidence="4" id="KW-1185">Reference proteome</keyword>
<dbReference type="InterPro" id="IPR011991">
    <property type="entry name" value="ArsR-like_HTH"/>
</dbReference>
<keyword evidence="3" id="KW-0503">Monooxygenase</keyword>
<dbReference type="Pfam" id="PF03992">
    <property type="entry name" value="ABM"/>
    <property type="match status" value="1"/>
</dbReference>
<dbReference type="SMART" id="SM00418">
    <property type="entry name" value="HTH_ARSR"/>
    <property type="match status" value="1"/>
</dbReference>
<dbReference type="SUPFAM" id="SSF46785">
    <property type="entry name" value="Winged helix' DNA-binding domain"/>
    <property type="match status" value="1"/>
</dbReference>
<dbReference type="InterPro" id="IPR011008">
    <property type="entry name" value="Dimeric_a/b-barrel"/>
</dbReference>
<evidence type="ECO:0000259" key="1">
    <source>
        <dbReference type="PROSITE" id="PS50987"/>
    </source>
</evidence>
<dbReference type="Proteomes" id="UP000554837">
    <property type="component" value="Unassembled WGS sequence"/>
</dbReference>
<proteinExistence type="predicted"/>
<sequence>MIAVIFEVELAPDTQADYLAQAAALRESLSRMPGFLSIERFESLSQPGKLLSLSFWTDESSVRAWREQGEHRAAQAAGRAGLFTDYRLRVAQVLRDYGLNERDQAPCNLQPLATLIADPSRAAMLSHLLSGELASASELARAAGVGAATASAHLRKLLDAGWLVCEPRGRHRYYRLADADVAQALQALQLVADRQRGTSPWLRQSELRYARRCYGHLAGRLGVCLAQHCLADGWLVPDEASNYRLADAGLTAMAALGMDPEPWRRRTAAVAHACLDWSERRDHLAGPWPRALLAHALEQQWLQTRSGERALALTPLGAARLSAVLGPLPAREGLQSPLRPRQDFSG</sequence>
<dbReference type="RefSeq" id="WP_138855172.1">
    <property type="nucleotide sequence ID" value="NZ_CP040709.1"/>
</dbReference>
<dbReference type="SUPFAM" id="SSF54909">
    <property type="entry name" value="Dimeric alpha+beta barrel"/>
    <property type="match status" value="1"/>
</dbReference>
<dbReference type="GO" id="GO:0003700">
    <property type="term" value="F:DNA-binding transcription factor activity"/>
    <property type="evidence" value="ECO:0007669"/>
    <property type="project" value="InterPro"/>
</dbReference>
<dbReference type="InterPro" id="IPR036388">
    <property type="entry name" value="WH-like_DNA-bd_sf"/>
</dbReference>
<dbReference type="AlphaFoldDB" id="A0A840S7R9"/>
<dbReference type="InterPro" id="IPR001845">
    <property type="entry name" value="HTH_ArsR_DNA-bd_dom"/>
</dbReference>
<protein>
    <submittedName>
        <fullName evidence="3">Heme-degrading monooxygenase HmoA/DNA-binding transcriptional ArsR family regulator</fullName>
    </submittedName>
</protein>
<dbReference type="CDD" id="cd00090">
    <property type="entry name" value="HTH_ARSR"/>
    <property type="match status" value="1"/>
</dbReference>
<dbReference type="InterPro" id="IPR052936">
    <property type="entry name" value="Jasmonate_Hydroxylase-like"/>
</dbReference>
<evidence type="ECO:0000313" key="3">
    <source>
        <dbReference type="EMBL" id="MBB5205652.1"/>
    </source>
</evidence>
<dbReference type="Gene3D" id="1.10.10.10">
    <property type="entry name" value="Winged helix-like DNA-binding domain superfamily/Winged helix DNA-binding domain"/>
    <property type="match status" value="1"/>
</dbReference>
<dbReference type="InterPro" id="IPR007138">
    <property type="entry name" value="ABM_dom"/>
</dbReference>
<evidence type="ECO:0000313" key="4">
    <source>
        <dbReference type="Proteomes" id="UP000554837"/>
    </source>
</evidence>
<reference evidence="3 4" key="1">
    <citation type="submission" date="2020-08" db="EMBL/GenBank/DDBJ databases">
        <title>Genomic Encyclopedia of Type Strains, Phase IV (KMG-IV): sequencing the most valuable type-strain genomes for metagenomic binning, comparative biology and taxonomic classification.</title>
        <authorList>
            <person name="Goeker M."/>
        </authorList>
    </citation>
    <scope>NUCLEOTIDE SEQUENCE [LARGE SCALE GENOMIC DNA]</scope>
    <source>
        <strain evidence="3 4">DSM 23958</strain>
    </source>
</reference>
<dbReference type="EMBL" id="JACHHO010000005">
    <property type="protein sequence ID" value="MBB5205652.1"/>
    <property type="molecule type" value="Genomic_DNA"/>
</dbReference>
<feature type="domain" description="ABM" evidence="2">
    <location>
        <begin position="2"/>
        <end position="90"/>
    </location>
</feature>
<organism evidence="3 4">
    <name type="scientific">Inhella inkyongensis</name>
    <dbReference type="NCBI Taxonomy" id="392593"/>
    <lineage>
        <taxon>Bacteria</taxon>
        <taxon>Pseudomonadati</taxon>
        <taxon>Pseudomonadota</taxon>
        <taxon>Betaproteobacteria</taxon>
        <taxon>Burkholderiales</taxon>
        <taxon>Sphaerotilaceae</taxon>
        <taxon>Inhella</taxon>
    </lineage>
</organism>
<keyword evidence="3" id="KW-0560">Oxidoreductase</keyword>
<dbReference type="OrthoDB" id="9797716at2"/>
<dbReference type="Gene3D" id="3.30.70.100">
    <property type="match status" value="1"/>
</dbReference>
<dbReference type="GO" id="GO:0003677">
    <property type="term" value="F:DNA binding"/>
    <property type="evidence" value="ECO:0007669"/>
    <property type="project" value="UniProtKB-KW"/>
</dbReference>
<dbReference type="PANTHER" id="PTHR37811">
    <property type="entry name" value="BLL5343 PROTEIN"/>
    <property type="match status" value="1"/>
</dbReference>